<dbReference type="PANTHER" id="PTHR30435:SF19">
    <property type="entry name" value="FLAGELLAR BASAL-BODY ROD PROTEIN FLGG"/>
    <property type="match status" value="1"/>
</dbReference>
<feature type="domain" description="Flagellar hook protein FlgE/F/G-like D1" evidence="7">
    <location>
        <begin position="99"/>
        <end position="163"/>
    </location>
</feature>
<name>A0A1B7XD08_9BACT</name>
<comment type="caution">
    <text evidence="8">The sequence shown here is derived from an EMBL/GenBank/DDBJ whole genome shotgun (WGS) entry which is preliminary data.</text>
</comment>
<dbReference type="InterPro" id="IPR037925">
    <property type="entry name" value="FlgE/F/G-like"/>
</dbReference>
<feature type="domain" description="Flagellar basal-body/hook protein C-terminal" evidence="6">
    <location>
        <begin position="209"/>
        <end position="253"/>
    </location>
</feature>
<dbReference type="InterPro" id="IPR001444">
    <property type="entry name" value="Flag_bb_rod_N"/>
</dbReference>
<keyword evidence="3 4" id="KW-0975">Bacterial flagellum</keyword>
<dbReference type="NCBIfam" id="TIGR02490">
    <property type="entry name" value="flgF"/>
    <property type="match status" value="1"/>
</dbReference>
<accession>A0A1B7XD08</accession>
<evidence type="ECO:0000256" key="3">
    <source>
        <dbReference type="ARBA" id="ARBA00023143"/>
    </source>
</evidence>
<dbReference type="Proteomes" id="UP000091979">
    <property type="component" value="Unassembled WGS sequence"/>
</dbReference>
<dbReference type="PATRIC" id="fig|1560234.3.peg.531"/>
<sequence length="260" mass="28429">MQSSVYSALFGALTNEHRLNNISNNLANINTTGYKRDTLAFKDTFVMFAHDQIMEPVANVRSEKLFPEPKLMAKPRIAVAQTDFSPGAVKLTGGPLDMAIHGEGFFKIQTPDGEYLTRNGKFRQSTDGTLVTDRGYPVLGDGGPIELPRNAKVIVGERGEVYANNVQVGQLQLVTYDDLKSLEKLGQNLFRVRDGSNAAEQPAATASIQQGALESANVEVVSEMVNMIEAHRQFEAYTKVMKASSELDKNSTQRLGKSSA</sequence>
<proteinExistence type="inferred from homology"/>
<evidence type="ECO:0000259" key="5">
    <source>
        <dbReference type="Pfam" id="PF00460"/>
    </source>
</evidence>
<evidence type="ECO:0000259" key="7">
    <source>
        <dbReference type="Pfam" id="PF22692"/>
    </source>
</evidence>
<dbReference type="GO" id="GO:0071978">
    <property type="term" value="P:bacterial-type flagellum-dependent swarming motility"/>
    <property type="evidence" value="ECO:0007669"/>
    <property type="project" value="TreeGrafter"/>
</dbReference>
<dbReference type="InterPro" id="IPR053967">
    <property type="entry name" value="LlgE_F_G-like_D1"/>
</dbReference>
<organism evidence="8 9">
    <name type="scientific">Halodesulfovibrio spirochaetisodalis</name>
    <dbReference type="NCBI Taxonomy" id="1560234"/>
    <lineage>
        <taxon>Bacteria</taxon>
        <taxon>Pseudomonadati</taxon>
        <taxon>Thermodesulfobacteriota</taxon>
        <taxon>Desulfovibrionia</taxon>
        <taxon>Desulfovibrionales</taxon>
        <taxon>Desulfovibrionaceae</taxon>
        <taxon>Halodesulfovibrio</taxon>
    </lineage>
</organism>
<dbReference type="InterPro" id="IPR012836">
    <property type="entry name" value="FlgF"/>
</dbReference>
<dbReference type="GO" id="GO:0030694">
    <property type="term" value="C:bacterial-type flagellum basal body, rod"/>
    <property type="evidence" value="ECO:0007669"/>
    <property type="project" value="InterPro"/>
</dbReference>
<dbReference type="RefSeq" id="WP_066854560.1">
    <property type="nucleotide sequence ID" value="NZ_JXMS01000012.1"/>
</dbReference>
<dbReference type="Pfam" id="PF06429">
    <property type="entry name" value="Flg_bbr_C"/>
    <property type="match status" value="1"/>
</dbReference>
<keyword evidence="8" id="KW-0969">Cilium</keyword>
<comment type="subcellular location">
    <subcellularLocation>
        <location evidence="1 4">Bacterial flagellum basal body</location>
    </subcellularLocation>
</comment>
<dbReference type="PANTHER" id="PTHR30435">
    <property type="entry name" value="FLAGELLAR PROTEIN"/>
    <property type="match status" value="1"/>
</dbReference>
<evidence type="ECO:0000256" key="1">
    <source>
        <dbReference type="ARBA" id="ARBA00004117"/>
    </source>
</evidence>
<dbReference type="InterPro" id="IPR020013">
    <property type="entry name" value="Flagellar_FlgE/F/G"/>
</dbReference>
<evidence type="ECO:0000313" key="8">
    <source>
        <dbReference type="EMBL" id="OBQ51873.1"/>
    </source>
</evidence>
<dbReference type="AlphaFoldDB" id="A0A1B7XD08"/>
<keyword evidence="8" id="KW-0966">Cell projection</keyword>
<dbReference type="EMBL" id="JXMS01000012">
    <property type="protein sequence ID" value="OBQ51873.1"/>
    <property type="molecule type" value="Genomic_DNA"/>
</dbReference>
<evidence type="ECO:0000259" key="6">
    <source>
        <dbReference type="Pfam" id="PF06429"/>
    </source>
</evidence>
<comment type="similarity">
    <text evidence="2 4">Belongs to the flagella basal body rod proteins family.</text>
</comment>
<keyword evidence="9" id="KW-1185">Reference proteome</keyword>
<evidence type="ECO:0000313" key="9">
    <source>
        <dbReference type="Proteomes" id="UP000091979"/>
    </source>
</evidence>
<gene>
    <name evidence="8" type="ORF">SP90_08540</name>
</gene>
<dbReference type="OrthoDB" id="9804559at2"/>
<dbReference type="STRING" id="1560234.SP90_08540"/>
<dbReference type="NCBIfam" id="TIGR03506">
    <property type="entry name" value="FlgEFG_subfam"/>
    <property type="match status" value="2"/>
</dbReference>
<protein>
    <submittedName>
        <fullName evidence="8">Flagellar basal body rod protein FlgG</fullName>
    </submittedName>
</protein>
<dbReference type="Pfam" id="PF00460">
    <property type="entry name" value="Flg_bb_rod"/>
    <property type="match status" value="1"/>
</dbReference>
<reference evidence="8 9" key="1">
    <citation type="submission" date="2015-01" db="EMBL/GenBank/DDBJ databases">
        <title>Desulfovibrio sp. JC271 draft genome sequence.</title>
        <authorList>
            <person name="Shivani Y."/>
            <person name="Subhash Y."/>
            <person name="Sasikala C."/>
            <person name="Ramana C.V."/>
        </authorList>
    </citation>
    <scope>NUCLEOTIDE SEQUENCE [LARGE SCALE GENOMIC DNA]</scope>
    <source>
        <strain evidence="8 9">JC271</strain>
    </source>
</reference>
<feature type="domain" description="Flagellar basal body rod protein N-terminal" evidence="5">
    <location>
        <begin position="16"/>
        <end position="35"/>
    </location>
</feature>
<keyword evidence="8" id="KW-0282">Flagellum</keyword>
<evidence type="ECO:0000256" key="4">
    <source>
        <dbReference type="RuleBase" id="RU362116"/>
    </source>
</evidence>
<evidence type="ECO:0000256" key="2">
    <source>
        <dbReference type="ARBA" id="ARBA00009677"/>
    </source>
</evidence>
<dbReference type="SUPFAM" id="SSF117143">
    <property type="entry name" value="Flagellar hook protein flgE"/>
    <property type="match status" value="1"/>
</dbReference>
<dbReference type="Pfam" id="PF22692">
    <property type="entry name" value="LlgE_F_G_D1"/>
    <property type="match status" value="1"/>
</dbReference>
<dbReference type="InterPro" id="IPR010930">
    <property type="entry name" value="Flg_bb/hook_C_dom"/>
</dbReference>